<accession>A0A1I2Z1I1</accession>
<organism evidence="3 4">
    <name type="scientific">Modicisalibacter xianhensis</name>
    <dbReference type="NCBI Taxonomy" id="442341"/>
    <lineage>
        <taxon>Bacteria</taxon>
        <taxon>Pseudomonadati</taxon>
        <taxon>Pseudomonadota</taxon>
        <taxon>Gammaproteobacteria</taxon>
        <taxon>Oceanospirillales</taxon>
        <taxon>Halomonadaceae</taxon>
        <taxon>Modicisalibacter</taxon>
    </lineage>
</organism>
<feature type="region of interest" description="Disordered" evidence="1">
    <location>
        <begin position="89"/>
        <end position="120"/>
    </location>
</feature>
<dbReference type="EMBL" id="FOPY01000002">
    <property type="protein sequence ID" value="SFH31752.1"/>
    <property type="molecule type" value="Genomic_DNA"/>
</dbReference>
<feature type="transmembrane region" description="Helical" evidence="2">
    <location>
        <begin position="39"/>
        <end position="67"/>
    </location>
</feature>
<evidence type="ECO:0000313" key="3">
    <source>
        <dbReference type="EMBL" id="SFH31752.1"/>
    </source>
</evidence>
<reference evidence="3 4" key="1">
    <citation type="submission" date="2016-10" db="EMBL/GenBank/DDBJ databases">
        <authorList>
            <person name="de Groot N.N."/>
        </authorList>
    </citation>
    <scope>NUCLEOTIDE SEQUENCE [LARGE SCALE GENOMIC DNA]</scope>
    <source>
        <strain evidence="3 4">CGMCC 1.6848</strain>
    </source>
</reference>
<evidence type="ECO:0000256" key="1">
    <source>
        <dbReference type="SAM" id="MobiDB-lite"/>
    </source>
</evidence>
<keyword evidence="2" id="KW-1133">Transmembrane helix</keyword>
<keyword evidence="2" id="KW-0472">Membrane</keyword>
<dbReference type="Proteomes" id="UP000199040">
    <property type="component" value="Unassembled WGS sequence"/>
</dbReference>
<keyword evidence="2" id="KW-0812">Transmembrane</keyword>
<dbReference type="AlphaFoldDB" id="A0A1I2Z1I1"/>
<sequence length="120" mass="14191">MTDQRNDRQYNAAWQAARQWQERARQARPSRTMSGPRLFLTWLMFGAMMIVGTLLGLFFLLVGWLMLPLVRHRMKKQVEAFRAQQAQDISGGSYRRHKRPFDTSHQVLEGDYEVRPDRKP</sequence>
<dbReference type="STRING" id="442341.SAMN04487959_102301"/>
<proteinExistence type="predicted"/>
<protein>
    <submittedName>
        <fullName evidence="3">Uncharacterized protein</fullName>
    </submittedName>
</protein>
<evidence type="ECO:0000256" key="2">
    <source>
        <dbReference type="SAM" id="Phobius"/>
    </source>
</evidence>
<dbReference type="RefSeq" id="WP_092843623.1">
    <property type="nucleotide sequence ID" value="NZ_FOPY01000002.1"/>
</dbReference>
<keyword evidence="4" id="KW-1185">Reference proteome</keyword>
<evidence type="ECO:0000313" key="4">
    <source>
        <dbReference type="Proteomes" id="UP000199040"/>
    </source>
</evidence>
<gene>
    <name evidence="3" type="ORF">SAMN04487959_102301</name>
</gene>
<name>A0A1I2Z1I1_9GAMM</name>